<protein>
    <recommendedName>
        <fullName evidence="7">HYDIN/VesB/CFA65-like Ig-like domain-containing protein</fullName>
    </recommendedName>
</protein>
<evidence type="ECO:0000256" key="5">
    <source>
        <dbReference type="ARBA" id="ARBA00023273"/>
    </source>
</evidence>
<dbReference type="Gene3D" id="2.60.40.10">
    <property type="entry name" value="Immunoglobulins"/>
    <property type="match status" value="16"/>
</dbReference>
<dbReference type="Pfam" id="PF22544">
    <property type="entry name" value="HYDIN_VesB_CFA65-like_Ig"/>
    <property type="match status" value="3"/>
</dbReference>
<evidence type="ECO:0000256" key="3">
    <source>
        <dbReference type="ARBA" id="ARBA00022490"/>
    </source>
</evidence>
<keyword evidence="4" id="KW-0969">Cilium</keyword>
<reference evidence="8" key="2">
    <citation type="submission" date="2023-03" db="EMBL/GenBank/DDBJ databases">
        <authorList>
            <person name="Inwood S.N."/>
            <person name="Skelly J.G."/>
            <person name="Guhlin J."/>
            <person name="Harrop T.W.R."/>
            <person name="Goldson S.G."/>
            <person name="Dearden P.K."/>
        </authorList>
    </citation>
    <scope>NUCLEOTIDE SEQUENCE</scope>
    <source>
        <strain evidence="8">Irish</strain>
        <tissue evidence="8">Whole body</tissue>
    </source>
</reference>
<feature type="compositionally biased region" description="Polar residues" evidence="6">
    <location>
        <begin position="3076"/>
        <end position="3088"/>
    </location>
</feature>
<name>A0AA39C798_9HYME</name>
<comment type="caution">
    <text evidence="8">The sequence shown here is derived from an EMBL/GenBank/DDBJ whole genome shotgun (WGS) entry which is preliminary data.</text>
</comment>
<organism evidence="8 9">
    <name type="scientific">Microctonus aethiopoides</name>
    <dbReference type="NCBI Taxonomy" id="144406"/>
    <lineage>
        <taxon>Eukaryota</taxon>
        <taxon>Metazoa</taxon>
        <taxon>Ecdysozoa</taxon>
        <taxon>Arthropoda</taxon>
        <taxon>Hexapoda</taxon>
        <taxon>Insecta</taxon>
        <taxon>Pterygota</taxon>
        <taxon>Neoptera</taxon>
        <taxon>Endopterygota</taxon>
        <taxon>Hymenoptera</taxon>
        <taxon>Apocrita</taxon>
        <taxon>Ichneumonoidea</taxon>
        <taxon>Braconidae</taxon>
        <taxon>Euphorinae</taxon>
        <taxon>Microctonus</taxon>
    </lineage>
</organism>
<dbReference type="PANTHER" id="PTHR23053">
    <property type="entry name" value="DLEC1 DELETED IN LUNG AND ESOPHAGEAL CANCER 1"/>
    <property type="match status" value="1"/>
</dbReference>
<sequence length="4525" mass="517561">MEAKNLFNRLIDESFTKKYDITSILYQYVVHERKRNGQGDDNESKNLVALYPSEYKKQILLSTYKRLELLTIPIRNINQPSVVHSFPLNVVPREIIFQQFTPGNSYTTTLLISNTSKISQFVKLICQQNETFCVDIKGTTINIRLAPGMSHVYNIQFNPHEKQDYEHQIDLFGDFGTVTIPIIALGPRAILDFPDNIMMPDTPVNSSSSRPILIRNSGDSTAIFDVFSSSPHFLIEPLCGAIKQGESQQFIIDFVAPSTGSFTSIIYFRYETGELLKMNAHGTGINCSVHLETDELHMGDTFLGLSSAKSLKIFNNSEHIVKFHWMKHENITLDNEEKNKFTEIYGAIEDLTIKHHNDLECTSLFDSSILHDSIHKRVRTDEVNSLATEKFFYNDSKFILSPMAGEIWPKSFVEITVTFQPHEIGEILSEAYLEVTGCKTRLPIRFFGIGKGPILKLNATAIDIGKVYLNSVQNFEIICANEGLIPGIIIPNEKSSDFGGKISISPQILEIQPGEYSSFNLSFSSTKNGEFIETIEFLNQDNAETISLYIKGIVVCPTLHFDQSQLDLGTVALGFTSKHEVLIQNMSSVAVTFSISIPDDGDEPAVTYETFINTTNNISVPPIFPSNPREFFISPNNTTLAAHTSLSIKESKNTMTFYSMSRNQWHLNPGQSCDASVTIITRVIGQQEIEMKMRTFGKSEFDTLTAVFNGHGPVMSIVPKHLDFGDVELLQEKLMSLELINDSPIPANFNAYIANKNSSWSISMVSGEINPLKSMKMDVKLFLRDAGKQFDEILINIANGSTFSVTLSAHGLGSCIKIHPNIFPDFKMGQLLSHQDNFVLLNLINEGNRLQKIIFSNSITRRNSRSVPQMPLMTRFKVESHAIELLPRSSKEIKWLVQSDKCDNISEQWWVYCVSQGHAKRELIGISNFSATFIDPAVKFNKTEMNFYINMETHSKKSADEKVIDELEIINTSQMNLKIHLSIQYPFQIITENDEHVNNAIMNLKHNFISRIRVCFTPNIEYSENFQSRNYINYLRFKYNEHPNEDEIKCKAAVNYPNIIPIPKNLRFDVSINEPCNKTLVLNNNGPMPVDYNFSWETPGINNRLNSKGVLSIKPMEGSIDSGTVAQLELNYQSRIPGQFDESFNLIIEKLEPIVITIKGWAVLPQIYLPLPRILSTKNHLIEDEYNAINTLNIVEQLNTHENVDLSLIENKNELERLMNNGWEIISNCDDSIPEIMDIEMIIEHYLAVQHICECETLTNIHISSKNLMPIPLLYSQPYELNLGCVIVEQCTNRSVMIYNYSSCKVSIRLRKNEKENYLTKYGITVKLQDRFNLMSKEFSRLDINIHPLKKKFLERSKLIKRKIYIEVINGCTIPITIIANVTSPWLMLSKNTLDFGHVIVGNCKLLRLFIRNDGLIKCQWNMKFSNDEKKSQLHFYLDNYQDSLLSGESKTIDIYFRPEKSGNYETELNIILNEGIEPQKIFLYGRGIERKLKIDKLSINFPPMSLYSMARVHKFNVKNNVNCPIEFYWNHLDHVSIEENHIMRVLLHYYGVNEILLPLLDVGFRIPRAFYDFYYSLIDEMTASEDFISNQYSECTVKSQLEQLEDVSTADPNFKSSIDEEINKNNLSEFHEKNSNTNIIKSESIKDSSDNLNYQLFEGLMSLRSRNPDEIEDLLHSYIDKLHKIPDFLKLRNDPLKEIFDELTARNKNNVLEKKVCIFFHGAPFTQYQETACRIAKLLNLSLINLDSAIIEIIALSDSSNSIQLREMIDNKYQELLQIATRLTNNFEPSIPLNKILKSGDFSSLGSDDNEELQRFKKNIYFNLPEPDDPIVCFKNLPSIDEINLMDPLCRYEYKIEGIRLLQNIITESEAVSFATTAKSKSRKKKVGKNLKTSKKITQEEETFFGIDLNYLEIVLQEIFNSSQYRKGFVLQTLNNNFIKNNVTTLASIFRIVGREDFMAFVTFHNSLDLYKQKYTETQNEIIIKQKEELAIKLEMIDEMSSSDFELLPDDEKCLFIEKVLRPRIHKAQERRMKFTKKYETEKSDPAVELNEKNKKVKISNEKQIKFESDKLEKLTEAFNVYKINLKLIESVINNHFHIWHVKFSNPWDSEIYDMVVSQLMENQIIKQILNENNTSQPVIESQLYSIITANNRRYEYQSREKSPFNLIALSEDSDSDENLPDLSKLKKYVEKLPQPRVILQPKEIKTFQIVLKPTCIGLFTDKFLLSIVGDNTKTYKIDVAGNVDIPHLQMDPTIIFPNVKQTQKNELHRPVFFIDENTFDFGYLLVNKNDNNERKIHKIMSRLNFFNPSPVDVNVQFSLANSNYAAFNLTPQVLLIKPNEFGSIQVTAVALEYGINTDRLLIMIKNNPRVEEVTLTCFGCELDVTLNKKNLSFGRVLLYRKIHKIVTLKNKSAIPIFWKNLSGIFEDSQITLSQLSDWLKAFSESNIEICYHGQSVGPIEKLINIGIFLDDIDENPLLIESITVSGNTCDVAVDINNASPIIFPNGKIDTNLKASFSIKNRGQHDINFVIEMMNMENICDIDRNLLKNLKEDFHVDPSFGLLKMNETTAVNVTFIPKLEMNLKEMPLFKCKLLETNKNPTVVAEIPLTVTIRVECNRFEIEPYPEVLIGPIRIFTHKQISFYMKNIGIFPIHYEITSKQKNTSRASSIQTQQLGKNNKKVLLDDKESCKSRKSPRKKKSTPKVDRSFLQFGPFTLNQSHEGTLDIHQVAEFIIDCYPEAEGHLEDSILIFVDNSSINDKNGRILKFSMDSYIPKIDFSNLNFIFQDSHMVNCLKDFECPSEVTPFTIFTKEGMNLHFEGVIVSTTYTVKLRFNNPSLVSADLLLFLQTDELHQKNSQSRVFTLDKLNLHILPLSTEQLSISFAPTLLEKYSGLLEAFIDVPSHIKTDKLSIKLFGEGCIAEIVLIEPEIFCKRGHAILKYGKCLVGETSYKNICFKNIGKIRTTITIEIIEDTECLYELKIIDEVSITKIGMIDRHCIEMISKPGDVTQLLLLFSPKDNGKYEAHVRLLIAENPYESLMINLNGEGFIEPVILIGLPLLETTNDHNETTKDAETNSLKQNSNENEMYETSVQKNRSASLPVLTNKETPLDSSISLIYTLNIGDCYLNEEKNITFKMTNKSADKLFRFQWNTHNNLTIIPSVGYIYPLDHKDIVVSFISDIPVSLDQIPLDCTISEINIMEKPEGVAWDDQHSRVDWIKFSPSNENEDDEYSEEIFMEKIVQIIDEPRYENVGPARVIQILLTASASHSIYACSIDEINFEDTFIYEIREQKFILKNAGLVNLIYSWELVESSIYHSASFINNSLQASIDSLIHEANESYTRHENSEFMICSTNANVEIMNNKKYEPSFEIEPTCGVLLSDQSKQFTVRFLPRSAVFYRAKLTCHGPTVPENIKVVEFKVVGVRKNHIKHFDLINPTAESYHFSWIDKTSQNTENIPYFHCKTPEAIANSGEKTKITFTFLARDVGVFEALWLFFIHEYNLEVPFLLVGIVTEPRVICCTPKVTMALTSLGVKVQDTMIIRNNEKFPLSFKINENSVYSEGRLQNINIKPTSGILSGENDQEFLVDFKPKQIGHFSFLVKCEIEKMKEPLKCFITANVCEISSRVIFINSTNEQIDLQTDKVNIIESGKLMLKKLTVFKFEIINIGDITFKYEWNLGMRMPTKSQNNRFNYKIEIKETNGEVDSRSKIITFLEITAMKKLELKNHLVTLKVINGPLYKLLINATAKCEPIKFSFIEYNFGACYINENTESSQYNVELQITNNENTFVIVECNKVPQHFSVNFEKLSQAISERSTISIPINFHPREMKKYHESLNFIINSTIDQEIQLKGEGVVYKVGLLKPRDKVIDFGNVSIGKIVKRKFTIINFGKASVKLQIGLIKKIKNHSNPINIPDIFDDYINFEPSEFLTLRPNKIQEIIIKFSPKKRMNIIDEKIGGFCGETTIIPLLLIRGRCIAAEFNVNRTDLRFDTVAKGYSIEDKLILNNSGDIDAHFKWNVKKLGPHFTLKPLKGYSSAGTNVTFNVYFHPTKESIKIKGEASIEIENYQTITILFSGGCSKLPDPIDTIIFSIPVRSKETKNIDLKNDSNVDEKIEVIVTGNYFQSENFIFIDANSSTQCAITYAPLVMNTKINPHEGTVVMKYSRKNSLTIYALRGISLPPEAIGEISREIPAKIKYLEILRIYNWLDKPQKFVCAINLIGNHKEKPIYTFDGSDKIEILSKDVRDYHAVLCCYKGSLLNFHIIFTNPEGEYQFYKLQYKIINPKSIETIELTTNTQKSVDYLLKIENPLKNESINYSGTCQHPDIKIEGLPKSIAPGSKETIIIHYSPSIVSECETALDIISKKLGIFPYKLKLKAIMPEKIFYTLPQITVALGSSKTFNIIIKNNSKNVDVFTITITGNGIIPKPKGPFTLMPNYPLTIPFKNVFLDIKAFKYIVDPTVLFATSSSSNVINSKQTANIMVKFQNMNEFKDESGMNTGAVTGKLIVYCTDPELSSINWIYYLKGTLK</sequence>
<reference evidence="8" key="1">
    <citation type="journal article" date="2023" name="bioRxiv">
        <title>Scaffold-level genome assemblies of two parasitoid biocontrol wasps reveal the parthenogenesis mechanism and an associated novel virus.</title>
        <authorList>
            <person name="Inwood S."/>
            <person name="Skelly J."/>
            <person name="Guhlin J."/>
            <person name="Harrop T."/>
            <person name="Goldson S."/>
            <person name="Dearden P."/>
        </authorList>
    </citation>
    <scope>NUCLEOTIDE SEQUENCE</scope>
    <source>
        <strain evidence="8">Irish</strain>
        <tissue evidence="8">Whole body</tissue>
    </source>
</reference>
<dbReference type="InterPro" id="IPR033305">
    <property type="entry name" value="Hydin-like"/>
</dbReference>
<feature type="domain" description="HYDIN/VesB/CFA65-like Ig-like" evidence="7">
    <location>
        <begin position="1386"/>
        <end position="1486"/>
    </location>
</feature>
<feature type="domain" description="HYDIN/VesB/CFA65-like Ig-like" evidence="7">
    <location>
        <begin position="453"/>
        <end position="552"/>
    </location>
</feature>
<dbReference type="Pfam" id="PF14874">
    <property type="entry name" value="PapD-like"/>
    <property type="match status" value="1"/>
</dbReference>
<evidence type="ECO:0000256" key="1">
    <source>
        <dbReference type="ARBA" id="ARBA00004138"/>
    </source>
</evidence>
<dbReference type="GO" id="GO:1904158">
    <property type="term" value="P:axonemal central apparatus assembly"/>
    <property type="evidence" value="ECO:0007669"/>
    <property type="project" value="TreeGrafter"/>
</dbReference>
<feature type="region of interest" description="Disordered" evidence="6">
    <location>
        <begin position="2686"/>
        <end position="2705"/>
    </location>
</feature>
<evidence type="ECO:0000313" key="9">
    <source>
        <dbReference type="Proteomes" id="UP001168990"/>
    </source>
</evidence>
<keyword evidence="5" id="KW-0966">Cell projection</keyword>
<evidence type="ECO:0000256" key="4">
    <source>
        <dbReference type="ARBA" id="ARBA00023069"/>
    </source>
</evidence>
<feature type="region of interest" description="Disordered" evidence="6">
    <location>
        <begin position="3068"/>
        <end position="3088"/>
    </location>
</feature>
<dbReference type="EMBL" id="JAQQBS010001424">
    <property type="protein sequence ID" value="KAK0159232.1"/>
    <property type="molecule type" value="Genomic_DNA"/>
</dbReference>
<keyword evidence="3" id="KW-0963">Cytoplasm</keyword>
<gene>
    <name evidence="8" type="ORF">PV328_010140</name>
</gene>
<comment type="subcellular location">
    <subcellularLocation>
        <location evidence="1">Cell projection</location>
        <location evidence="1">Cilium</location>
    </subcellularLocation>
    <subcellularLocation>
        <location evidence="2">Cytoplasm</location>
    </subcellularLocation>
</comment>
<dbReference type="PANTHER" id="PTHR23053:SF0">
    <property type="entry name" value="HYDROCEPHALUS-INDUCING PROTEIN HOMOLOG"/>
    <property type="match status" value="1"/>
</dbReference>
<evidence type="ECO:0000259" key="7">
    <source>
        <dbReference type="Pfam" id="PF22544"/>
    </source>
</evidence>
<dbReference type="GO" id="GO:0005930">
    <property type="term" value="C:axoneme"/>
    <property type="evidence" value="ECO:0007669"/>
    <property type="project" value="TreeGrafter"/>
</dbReference>
<accession>A0AA39C798</accession>
<evidence type="ECO:0000313" key="8">
    <source>
        <dbReference type="EMBL" id="KAK0159232.1"/>
    </source>
</evidence>
<proteinExistence type="predicted"/>
<dbReference type="Proteomes" id="UP001168990">
    <property type="component" value="Unassembled WGS sequence"/>
</dbReference>
<evidence type="ECO:0000256" key="2">
    <source>
        <dbReference type="ARBA" id="ARBA00004496"/>
    </source>
</evidence>
<feature type="compositionally biased region" description="Basic residues" evidence="6">
    <location>
        <begin position="2692"/>
        <end position="2702"/>
    </location>
</feature>
<feature type="domain" description="HYDIN/VesB/CFA65-like Ig-like" evidence="7">
    <location>
        <begin position="189"/>
        <end position="275"/>
    </location>
</feature>
<dbReference type="InterPro" id="IPR013783">
    <property type="entry name" value="Ig-like_fold"/>
</dbReference>
<dbReference type="InterPro" id="IPR053879">
    <property type="entry name" value="HYDIN_VesB_CFA65-like_Ig"/>
</dbReference>
<keyword evidence="9" id="KW-1185">Reference proteome</keyword>
<dbReference type="GO" id="GO:0003341">
    <property type="term" value="P:cilium movement"/>
    <property type="evidence" value="ECO:0007669"/>
    <property type="project" value="TreeGrafter"/>
</dbReference>
<evidence type="ECO:0000256" key="6">
    <source>
        <dbReference type="SAM" id="MobiDB-lite"/>
    </source>
</evidence>